<evidence type="ECO:0000256" key="5">
    <source>
        <dbReference type="SAM" id="MobiDB-lite"/>
    </source>
</evidence>
<dbReference type="InterPro" id="IPR001647">
    <property type="entry name" value="HTH_TetR"/>
</dbReference>
<gene>
    <name evidence="7" type="ORF">GCM10022202_29240</name>
</gene>
<evidence type="ECO:0000313" key="7">
    <source>
        <dbReference type="EMBL" id="GAA3665298.1"/>
    </source>
</evidence>
<dbReference type="Proteomes" id="UP001410795">
    <property type="component" value="Unassembled WGS sequence"/>
</dbReference>
<dbReference type="PROSITE" id="PS50977">
    <property type="entry name" value="HTH_TETR_2"/>
    <property type="match status" value="1"/>
</dbReference>
<protein>
    <submittedName>
        <fullName evidence="7">TetR/AcrR family transcriptional regulator</fullName>
    </submittedName>
</protein>
<evidence type="ECO:0000256" key="3">
    <source>
        <dbReference type="ARBA" id="ARBA00023163"/>
    </source>
</evidence>
<dbReference type="PANTHER" id="PTHR30055:SF148">
    <property type="entry name" value="TETR-FAMILY TRANSCRIPTIONAL REGULATOR"/>
    <property type="match status" value="1"/>
</dbReference>
<organism evidence="7 8">
    <name type="scientific">Microbacterium marinilacus</name>
    <dbReference type="NCBI Taxonomy" id="415209"/>
    <lineage>
        <taxon>Bacteria</taxon>
        <taxon>Bacillati</taxon>
        <taxon>Actinomycetota</taxon>
        <taxon>Actinomycetes</taxon>
        <taxon>Micrococcales</taxon>
        <taxon>Microbacteriaceae</taxon>
        <taxon>Microbacterium</taxon>
    </lineage>
</organism>
<evidence type="ECO:0000256" key="2">
    <source>
        <dbReference type="ARBA" id="ARBA00023125"/>
    </source>
</evidence>
<feature type="region of interest" description="Disordered" evidence="5">
    <location>
        <begin position="1"/>
        <end position="31"/>
    </location>
</feature>
<keyword evidence="2 4" id="KW-0238">DNA-binding</keyword>
<feature type="compositionally biased region" description="Low complexity" evidence="5">
    <location>
        <begin position="12"/>
        <end position="21"/>
    </location>
</feature>
<evidence type="ECO:0000256" key="1">
    <source>
        <dbReference type="ARBA" id="ARBA00023015"/>
    </source>
</evidence>
<dbReference type="Pfam" id="PF16859">
    <property type="entry name" value="TetR_C_11"/>
    <property type="match status" value="1"/>
</dbReference>
<dbReference type="PANTHER" id="PTHR30055">
    <property type="entry name" value="HTH-TYPE TRANSCRIPTIONAL REGULATOR RUTR"/>
    <property type="match status" value="1"/>
</dbReference>
<dbReference type="Gene3D" id="1.10.10.60">
    <property type="entry name" value="Homeodomain-like"/>
    <property type="match status" value="1"/>
</dbReference>
<dbReference type="Gene3D" id="1.10.357.10">
    <property type="entry name" value="Tetracycline Repressor, domain 2"/>
    <property type="match status" value="1"/>
</dbReference>
<dbReference type="Pfam" id="PF00440">
    <property type="entry name" value="TetR_N"/>
    <property type="match status" value="1"/>
</dbReference>
<dbReference type="InterPro" id="IPR036271">
    <property type="entry name" value="Tet_transcr_reg_TetR-rel_C_sf"/>
</dbReference>
<dbReference type="SUPFAM" id="SSF46689">
    <property type="entry name" value="Homeodomain-like"/>
    <property type="match status" value="1"/>
</dbReference>
<dbReference type="SUPFAM" id="SSF48498">
    <property type="entry name" value="Tetracyclin repressor-like, C-terminal domain"/>
    <property type="match status" value="1"/>
</dbReference>
<dbReference type="EMBL" id="BAAAYV010000019">
    <property type="protein sequence ID" value="GAA3665298.1"/>
    <property type="molecule type" value="Genomic_DNA"/>
</dbReference>
<keyword evidence="3" id="KW-0804">Transcription</keyword>
<feature type="domain" description="HTH tetR-type" evidence="6">
    <location>
        <begin position="30"/>
        <end position="88"/>
    </location>
</feature>
<dbReference type="RefSeq" id="WP_221859719.1">
    <property type="nucleotide sequence ID" value="NZ_BAAAYV010000019.1"/>
</dbReference>
<accession>A0ABP7BPD2</accession>
<name>A0ABP7BPD2_9MICO</name>
<evidence type="ECO:0000256" key="4">
    <source>
        <dbReference type="PROSITE-ProRule" id="PRU00335"/>
    </source>
</evidence>
<feature type="DNA-binding region" description="H-T-H motif" evidence="4">
    <location>
        <begin position="51"/>
        <end position="70"/>
    </location>
</feature>
<keyword evidence="8" id="KW-1185">Reference proteome</keyword>
<sequence>MPSPDRGGAGAAAGAAAAQGRRGPGRPRAEGHDERLIDAALALIDAGEHVTAGRLVERSGVSRAAIYRRWPSLADLVATALDRGREPLVIPTDGDLRVALFGAFVEGLERAVPGYPEARMRRRLVLGLEDRALQRAYWEAHVARRRVATVGALRVGMERGVLRGDLDPEACADLLSGVIYYQIVVRGEPLSQPSAVARCRAAFDVIWRGMEAAPT</sequence>
<evidence type="ECO:0000259" key="6">
    <source>
        <dbReference type="PROSITE" id="PS50977"/>
    </source>
</evidence>
<reference evidence="8" key="1">
    <citation type="journal article" date="2019" name="Int. J. Syst. Evol. Microbiol.">
        <title>The Global Catalogue of Microorganisms (GCM) 10K type strain sequencing project: providing services to taxonomists for standard genome sequencing and annotation.</title>
        <authorList>
            <consortium name="The Broad Institute Genomics Platform"/>
            <consortium name="The Broad Institute Genome Sequencing Center for Infectious Disease"/>
            <person name="Wu L."/>
            <person name="Ma J."/>
        </authorList>
    </citation>
    <scope>NUCLEOTIDE SEQUENCE [LARGE SCALE GENOMIC DNA]</scope>
    <source>
        <strain evidence="8">JCM 16546</strain>
    </source>
</reference>
<keyword evidence="1" id="KW-0805">Transcription regulation</keyword>
<dbReference type="InterPro" id="IPR011075">
    <property type="entry name" value="TetR_C"/>
</dbReference>
<proteinExistence type="predicted"/>
<dbReference type="InterPro" id="IPR050109">
    <property type="entry name" value="HTH-type_TetR-like_transc_reg"/>
</dbReference>
<evidence type="ECO:0000313" key="8">
    <source>
        <dbReference type="Proteomes" id="UP001410795"/>
    </source>
</evidence>
<comment type="caution">
    <text evidence="7">The sequence shown here is derived from an EMBL/GenBank/DDBJ whole genome shotgun (WGS) entry which is preliminary data.</text>
</comment>
<dbReference type="InterPro" id="IPR009057">
    <property type="entry name" value="Homeodomain-like_sf"/>
</dbReference>